<dbReference type="InterPro" id="IPR036928">
    <property type="entry name" value="AS_sf"/>
</dbReference>
<organism evidence="2 3">
    <name type="scientific">Kitasatospora griseola</name>
    <name type="common">Streptomyces griseolosporeus</name>
    <dbReference type="NCBI Taxonomy" id="2064"/>
    <lineage>
        <taxon>Bacteria</taxon>
        <taxon>Bacillati</taxon>
        <taxon>Actinomycetota</taxon>
        <taxon>Actinomycetes</taxon>
        <taxon>Kitasatosporales</taxon>
        <taxon>Streptomycetaceae</taxon>
        <taxon>Kitasatospora</taxon>
    </lineage>
</organism>
<evidence type="ECO:0000313" key="2">
    <source>
        <dbReference type="EMBL" id="KIQ65385.1"/>
    </source>
</evidence>
<dbReference type="EMBL" id="JXZB01000002">
    <property type="protein sequence ID" value="KIQ65385.1"/>
    <property type="molecule type" value="Genomic_DNA"/>
</dbReference>
<dbReference type="InterPro" id="IPR023631">
    <property type="entry name" value="Amidase_dom"/>
</dbReference>
<reference evidence="2 3" key="1">
    <citation type="submission" date="2015-02" db="EMBL/GenBank/DDBJ databases">
        <title>Draft genome sequence of Kitasatospora griseola MF730-N6, a bafilomycin, terpentecin and satosporin producer.</title>
        <authorList>
            <person name="Arens J.C."/>
            <person name="Haltli B."/>
            <person name="Kerr R.G."/>
        </authorList>
    </citation>
    <scope>NUCLEOTIDE SEQUENCE [LARGE SCALE GENOMIC DNA]</scope>
    <source>
        <strain evidence="2 3">MF730-N6</strain>
    </source>
</reference>
<dbReference type="Proteomes" id="UP000032066">
    <property type="component" value="Unassembled WGS sequence"/>
</dbReference>
<evidence type="ECO:0000259" key="1">
    <source>
        <dbReference type="Pfam" id="PF01425"/>
    </source>
</evidence>
<feature type="domain" description="Amidase" evidence="1">
    <location>
        <begin position="24"/>
        <end position="444"/>
    </location>
</feature>
<dbReference type="PANTHER" id="PTHR11895:SF176">
    <property type="entry name" value="AMIDASE AMID-RELATED"/>
    <property type="match status" value="1"/>
</dbReference>
<dbReference type="Pfam" id="PF01425">
    <property type="entry name" value="Amidase"/>
    <property type="match status" value="1"/>
</dbReference>
<name>A0A0D0NAV7_KITGR</name>
<protein>
    <submittedName>
        <fullName evidence="2">Amidase</fullName>
    </submittedName>
</protein>
<dbReference type="SUPFAM" id="SSF75304">
    <property type="entry name" value="Amidase signature (AS) enzymes"/>
    <property type="match status" value="1"/>
</dbReference>
<gene>
    <name evidence="2" type="ORF">TR51_15865</name>
</gene>
<dbReference type="Gene3D" id="3.90.1300.10">
    <property type="entry name" value="Amidase signature (AS) domain"/>
    <property type="match status" value="1"/>
</dbReference>
<evidence type="ECO:0000313" key="3">
    <source>
        <dbReference type="Proteomes" id="UP000032066"/>
    </source>
</evidence>
<dbReference type="RefSeq" id="WP_043911650.1">
    <property type="nucleotide sequence ID" value="NZ_JXZB01000002.1"/>
</dbReference>
<dbReference type="InterPro" id="IPR000120">
    <property type="entry name" value="Amidase"/>
</dbReference>
<comment type="caution">
    <text evidence="2">The sequence shown here is derived from an EMBL/GenBank/DDBJ whole genome shotgun (WGS) entry which is preliminary data.</text>
</comment>
<dbReference type="STRING" id="2064.TR51_15865"/>
<dbReference type="GO" id="GO:0003824">
    <property type="term" value="F:catalytic activity"/>
    <property type="evidence" value="ECO:0007669"/>
    <property type="project" value="InterPro"/>
</dbReference>
<dbReference type="PROSITE" id="PS00571">
    <property type="entry name" value="AMIDASES"/>
    <property type="match status" value="1"/>
</dbReference>
<dbReference type="AlphaFoldDB" id="A0A0D0NAV7"/>
<proteinExistence type="predicted"/>
<dbReference type="PANTHER" id="PTHR11895">
    <property type="entry name" value="TRANSAMIDASE"/>
    <property type="match status" value="1"/>
</dbReference>
<keyword evidence="3" id="KW-1185">Reference proteome</keyword>
<dbReference type="InterPro" id="IPR020556">
    <property type="entry name" value="Amidase_CS"/>
</dbReference>
<dbReference type="PATRIC" id="fig|2064.6.peg.3403"/>
<sequence length="466" mass="48242">MQPYELTLAAAAEAVAAKDLSPVELTESVLGRLDETEGGLHAYATVTAEAARAAAARAERDVLAGRHRGPLHGIPFALKDNIDTAGVPTAAGSRVWAGRLPAADSTVAARLATAGAVLIGKTHTHEFAYGLITPGTTNARHPGRIAGGSSGGSAVAVAAGSAVFALGTDTAGSIRVPAALNGVVGLKPTYGLVSRHGVAPLSWSLDHVGPITRSTLDAALVLDALAGRDPHDPASIALPRTHGAYGSSTDLRGLRIGIPRNHFFDRVTPDVEEAVRASVDVLTGLGATAVEVEVPLTDYLLPVVWGLMGPEAASAHEHHLRHSPDLFGEDVRVLLEAGSLLPAGDYLRAQRARTVVRQAWRELFGRIDVIAAPTVACTATERGQSEVHWPDGSTETVTDAYVRLTAPANVTGLPALTLPIGLDGAGLPIGLQLIAGELAEPVLLRVGTAYEAARDTSASRTAYRKV</sequence>
<dbReference type="OrthoDB" id="182039at2"/>
<accession>A0A0D0NAV7</accession>